<protein>
    <recommendedName>
        <fullName evidence="4">Secreted protein</fullName>
    </recommendedName>
</protein>
<evidence type="ECO:0000313" key="3">
    <source>
        <dbReference type="Proteomes" id="UP000547510"/>
    </source>
</evidence>
<evidence type="ECO:0000256" key="1">
    <source>
        <dbReference type="SAM" id="SignalP"/>
    </source>
</evidence>
<keyword evidence="3" id="KW-1185">Reference proteome</keyword>
<dbReference type="EMBL" id="JACHJN010000007">
    <property type="protein sequence ID" value="MBB5958213.1"/>
    <property type="molecule type" value="Genomic_DNA"/>
</dbReference>
<feature type="signal peptide" evidence="1">
    <location>
        <begin position="1"/>
        <end position="23"/>
    </location>
</feature>
<organism evidence="2 3">
    <name type="scientific">Saccharothrix tamanrassetensis</name>
    <dbReference type="NCBI Taxonomy" id="1051531"/>
    <lineage>
        <taxon>Bacteria</taxon>
        <taxon>Bacillati</taxon>
        <taxon>Actinomycetota</taxon>
        <taxon>Actinomycetes</taxon>
        <taxon>Pseudonocardiales</taxon>
        <taxon>Pseudonocardiaceae</taxon>
        <taxon>Saccharothrix</taxon>
    </lineage>
</organism>
<dbReference type="Proteomes" id="UP000547510">
    <property type="component" value="Unassembled WGS sequence"/>
</dbReference>
<evidence type="ECO:0008006" key="4">
    <source>
        <dbReference type="Google" id="ProtNLM"/>
    </source>
</evidence>
<gene>
    <name evidence="2" type="ORF">FHS29_004821</name>
</gene>
<accession>A0A841CMR1</accession>
<evidence type="ECO:0000313" key="2">
    <source>
        <dbReference type="EMBL" id="MBB5958213.1"/>
    </source>
</evidence>
<comment type="caution">
    <text evidence="2">The sequence shown here is derived from an EMBL/GenBank/DDBJ whole genome shotgun (WGS) entry which is preliminary data.</text>
</comment>
<keyword evidence="1" id="KW-0732">Signal</keyword>
<sequence length="94" mass="9623">MRSIVLSAVVVTALVLPVSSAAAADYTVPRSSTQVATARGSDAAITLASERARGAVLAAGVDCVGWRYSLVKLEEHPSTSLYSATVTARAICVS</sequence>
<dbReference type="AlphaFoldDB" id="A0A841CMR1"/>
<dbReference type="RefSeq" id="WP_184693962.1">
    <property type="nucleotide sequence ID" value="NZ_JACHJN010000007.1"/>
</dbReference>
<name>A0A841CMR1_9PSEU</name>
<proteinExistence type="predicted"/>
<feature type="chain" id="PRO_5032396692" description="Secreted protein" evidence="1">
    <location>
        <begin position="24"/>
        <end position="94"/>
    </location>
</feature>
<reference evidence="2 3" key="1">
    <citation type="submission" date="2020-08" db="EMBL/GenBank/DDBJ databases">
        <title>Genomic Encyclopedia of Type Strains, Phase III (KMG-III): the genomes of soil and plant-associated and newly described type strains.</title>
        <authorList>
            <person name="Whitman W."/>
        </authorList>
    </citation>
    <scope>NUCLEOTIDE SEQUENCE [LARGE SCALE GENOMIC DNA]</scope>
    <source>
        <strain evidence="2 3">CECT 8640</strain>
    </source>
</reference>